<evidence type="ECO:0000256" key="11">
    <source>
        <dbReference type="ARBA" id="ARBA00023163"/>
    </source>
</evidence>
<evidence type="ECO:0000256" key="5">
    <source>
        <dbReference type="ARBA" id="ARBA00019746"/>
    </source>
</evidence>
<evidence type="ECO:0000256" key="7">
    <source>
        <dbReference type="ARBA" id="ARBA00022694"/>
    </source>
</evidence>
<dbReference type="AlphaFoldDB" id="A0AAN9UT85"/>
<keyword evidence="11" id="KW-0804">Transcription</keyword>
<dbReference type="Proteomes" id="UP001320420">
    <property type="component" value="Unassembled WGS sequence"/>
</dbReference>
<dbReference type="InterPro" id="IPR014849">
    <property type="entry name" value="EKC/KEOPS_Gon7"/>
</dbReference>
<evidence type="ECO:0000256" key="14">
    <source>
        <dbReference type="SAM" id="MobiDB-lite"/>
    </source>
</evidence>
<evidence type="ECO:0000256" key="4">
    <source>
        <dbReference type="ARBA" id="ARBA00011534"/>
    </source>
</evidence>
<keyword evidence="7" id="KW-0819">tRNA processing</keyword>
<dbReference type="EMBL" id="JAKJXP020000033">
    <property type="protein sequence ID" value="KAK7752956.1"/>
    <property type="molecule type" value="Genomic_DNA"/>
</dbReference>
<organism evidence="15 16">
    <name type="scientific">Diatrype stigma</name>
    <dbReference type="NCBI Taxonomy" id="117547"/>
    <lineage>
        <taxon>Eukaryota</taxon>
        <taxon>Fungi</taxon>
        <taxon>Dikarya</taxon>
        <taxon>Ascomycota</taxon>
        <taxon>Pezizomycotina</taxon>
        <taxon>Sordariomycetes</taxon>
        <taxon>Xylariomycetidae</taxon>
        <taxon>Xylariales</taxon>
        <taxon>Diatrypaceae</taxon>
        <taxon>Diatrype</taxon>
    </lineage>
</organism>
<evidence type="ECO:0000256" key="6">
    <source>
        <dbReference type="ARBA" id="ARBA00022454"/>
    </source>
</evidence>
<feature type="compositionally biased region" description="Polar residues" evidence="14">
    <location>
        <begin position="1"/>
        <end position="10"/>
    </location>
</feature>
<feature type="compositionally biased region" description="Polar residues" evidence="14">
    <location>
        <begin position="21"/>
        <end position="40"/>
    </location>
</feature>
<comment type="caution">
    <text evidence="15">The sequence shown here is derived from an EMBL/GenBank/DDBJ whole genome shotgun (WGS) entry which is preliminary data.</text>
</comment>
<dbReference type="GO" id="GO:0000781">
    <property type="term" value="C:chromosome, telomeric region"/>
    <property type="evidence" value="ECO:0007669"/>
    <property type="project" value="UniProtKB-SubCell"/>
</dbReference>
<evidence type="ECO:0000256" key="12">
    <source>
        <dbReference type="ARBA" id="ARBA00023242"/>
    </source>
</evidence>
<evidence type="ECO:0000256" key="8">
    <source>
        <dbReference type="ARBA" id="ARBA00022895"/>
    </source>
</evidence>
<protein>
    <recommendedName>
        <fullName evidence="5">EKC/KEOPS complex subunit GON7</fullName>
    </recommendedName>
</protein>
<dbReference type="GO" id="GO:0008033">
    <property type="term" value="P:tRNA processing"/>
    <property type="evidence" value="ECO:0007669"/>
    <property type="project" value="UniProtKB-KW"/>
</dbReference>
<keyword evidence="9" id="KW-0805">Transcription regulation</keyword>
<accession>A0AAN9UT85</accession>
<gene>
    <name evidence="15" type="ORF">SLS62_005115</name>
</gene>
<sequence length="151" mass="15585">MPSPTEQTTRPAPPAPVELTATYTSPQQTSSACKTGNTPLILTAPLSQPLPASSPASVAEKTAYLSSLRGAVVNMQERINVELTARMAEEGSANGNNGDSAVAGKKAKKAGKAAEQRSNSGKGKLAAVAATIVDEDAEEENYGEEIVNDDE</sequence>
<comment type="function">
    <text evidence="13">Component of the EKC/KEOPS complex that is required for the formation of a threonylcarbamoyl group on adenosine at position 37 (t(6)A37) in tRNAs that read codons beginning with adenine. The complex is probably involved in the transfer of the threonylcarbamoyl moiety of threonylcarbamoyl-AMP (TC-AMP) to the N6 group of A37. GON7 likely plays a supporting role to the catalytic subunit KAE1 in the complex. The EKC/KEOPS complex also promotes both telomere uncapping and telomere elongation. The complex is required for efficient recruitment of transcriptional coactivators.</text>
</comment>
<keyword evidence="16" id="KW-1185">Reference proteome</keyword>
<dbReference type="GO" id="GO:0005634">
    <property type="term" value="C:nucleus"/>
    <property type="evidence" value="ECO:0007669"/>
    <property type="project" value="UniProtKB-SubCell"/>
</dbReference>
<comment type="subcellular location">
    <subcellularLocation>
        <location evidence="2">Chromosome</location>
        <location evidence="2">Telomere</location>
    </subcellularLocation>
    <subcellularLocation>
        <location evidence="1">Nucleus</location>
    </subcellularLocation>
</comment>
<keyword evidence="10" id="KW-0010">Activator</keyword>
<reference evidence="15 16" key="1">
    <citation type="submission" date="2024-02" db="EMBL/GenBank/DDBJ databases">
        <title>De novo assembly and annotation of 12 fungi associated with fruit tree decline syndrome in Ontario, Canada.</title>
        <authorList>
            <person name="Sulman M."/>
            <person name="Ellouze W."/>
            <person name="Ilyukhin E."/>
        </authorList>
    </citation>
    <scope>NUCLEOTIDE SEQUENCE [LARGE SCALE GENOMIC DNA]</scope>
    <source>
        <strain evidence="15 16">M11/M66-122</strain>
    </source>
</reference>
<proteinExistence type="inferred from homology"/>
<comment type="similarity">
    <text evidence="3">Belongs to the GON7 family.</text>
</comment>
<name>A0AAN9UT85_9PEZI</name>
<dbReference type="Pfam" id="PF08738">
    <property type="entry name" value="Gon7"/>
    <property type="match status" value="1"/>
</dbReference>
<evidence type="ECO:0000256" key="2">
    <source>
        <dbReference type="ARBA" id="ARBA00004574"/>
    </source>
</evidence>
<keyword evidence="6" id="KW-0158">Chromosome</keyword>
<evidence type="ECO:0000256" key="1">
    <source>
        <dbReference type="ARBA" id="ARBA00004123"/>
    </source>
</evidence>
<evidence type="ECO:0000313" key="16">
    <source>
        <dbReference type="Proteomes" id="UP001320420"/>
    </source>
</evidence>
<evidence type="ECO:0000256" key="3">
    <source>
        <dbReference type="ARBA" id="ARBA00008529"/>
    </source>
</evidence>
<evidence type="ECO:0000313" key="15">
    <source>
        <dbReference type="EMBL" id="KAK7752956.1"/>
    </source>
</evidence>
<comment type="subunit">
    <text evidence="4">Component of the EKC/KEOPS complex composed of at least BUD32, CGI121, GON7, KAE1 and PCC1; the whole complex dimerizes.</text>
</comment>
<evidence type="ECO:0000256" key="10">
    <source>
        <dbReference type="ARBA" id="ARBA00023159"/>
    </source>
</evidence>
<feature type="region of interest" description="Disordered" evidence="14">
    <location>
        <begin position="1"/>
        <end position="60"/>
    </location>
</feature>
<keyword evidence="8" id="KW-0779">Telomere</keyword>
<keyword evidence="12" id="KW-0539">Nucleus</keyword>
<feature type="region of interest" description="Disordered" evidence="14">
    <location>
        <begin position="90"/>
        <end position="126"/>
    </location>
</feature>
<evidence type="ECO:0000256" key="9">
    <source>
        <dbReference type="ARBA" id="ARBA00023015"/>
    </source>
</evidence>
<evidence type="ECO:0000256" key="13">
    <source>
        <dbReference type="ARBA" id="ARBA00025393"/>
    </source>
</evidence>
<feature type="compositionally biased region" description="Low complexity" evidence="14">
    <location>
        <begin position="44"/>
        <end position="59"/>
    </location>
</feature>